<keyword evidence="7" id="KW-0963">Cytoplasm</keyword>
<accession>A0A061I4X2</accession>
<dbReference type="PRINTS" id="PR00194">
    <property type="entry name" value="TROPOMYOSIN"/>
</dbReference>
<name>A0A061I4X2_CRIGR</name>
<dbReference type="Gene3D" id="1.20.5.370">
    <property type="match status" value="1"/>
</dbReference>
<dbReference type="PROSITE" id="PS00326">
    <property type="entry name" value="TROPOMYOSIN"/>
    <property type="match status" value="1"/>
</dbReference>
<keyword evidence="6" id="KW-0009">Actin-binding</keyword>
<keyword evidence="5" id="KW-0514">Muscle protein</keyword>
<dbReference type="AlphaFoldDB" id="A0A061I4X2"/>
<dbReference type="Proteomes" id="UP000030759">
    <property type="component" value="Unassembled WGS sequence"/>
</dbReference>
<evidence type="ECO:0000256" key="3">
    <source>
        <dbReference type="ARBA" id="ARBA00022990"/>
    </source>
</evidence>
<comment type="similarity">
    <text evidence="2 8">Belongs to the tropomyosin family.</text>
</comment>
<evidence type="ECO:0000313" key="11">
    <source>
        <dbReference type="Proteomes" id="UP000030759"/>
    </source>
</evidence>
<keyword evidence="3" id="KW-0007">Acetylation</keyword>
<reference evidence="11" key="1">
    <citation type="journal article" date="2013" name="Nat. Biotechnol.">
        <title>Chinese hamster genome sequenced from sorted chromosomes.</title>
        <authorList>
            <person name="Brinkrolf K."/>
            <person name="Rupp O."/>
            <person name="Laux H."/>
            <person name="Kollin F."/>
            <person name="Ernst W."/>
            <person name="Linke B."/>
            <person name="Kofler R."/>
            <person name="Romand S."/>
            <person name="Hesse F."/>
            <person name="Budach W.E."/>
            <person name="Galosy S."/>
            <person name="Muller D."/>
            <person name="Noll T."/>
            <person name="Wienberg J."/>
            <person name="Jostock T."/>
            <person name="Leonard M."/>
            <person name="Grillari J."/>
            <person name="Tauch A."/>
            <person name="Goesmann A."/>
            <person name="Helk B."/>
            <person name="Mott J.E."/>
            <person name="Puhler A."/>
            <person name="Borth N."/>
        </authorList>
    </citation>
    <scope>NUCLEOTIDE SEQUENCE [LARGE SCALE GENOMIC DNA]</scope>
    <source>
        <strain evidence="11">17A/GY</strain>
    </source>
</reference>
<comment type="subcellular location">
    <subcellularLocation>
        <location evidence="1">Cytoplasm</location>
        <location evidence="1">Cytoskeleton</location>
    </subcellularLocation>
</comment>
<dbReference type="FunFam" id="1.20.5.170:FF:000161">
    <property type="entry name" value="Tropomyosin 3"/>
    <property type="match status" value="1"/>
</dbReference>
<proteinExistence type="inferred from homology"/>
<evidence type="ECO:0000256" key="7">
    <source>
        <dbReference type="ARBA" id="ARBA00023212"/>
    </source>
</evidence>
<dbReference type="InterPro" id="IPR000533">
    <property type="entry name" value="Tropomyosin"/>
</dbReference>
<dbReference type="PANTHER" id="PTHR19269">
    <property type="entry name" value="TROPOMYOSIN"/>
    <property type="match status" value="1"/>
</dbReference>
<gene>
    <name evidence="10" type="ORF">H671_4g11605</name>
</gene>
<protein>
    <submittedName>
        <fullName evidence="10">Tropomyosin alpha-1 chain-like isoform 2</fullName>
    </submittedName>
</protein>
<feature type="coiled-coil region" evidence="9">
    <location>
        <begin position="7"/>
        <end position="208"/>
    </location>
</feature>
<dbReference type="GO" id="GO:0003779">
    <property type="term" value="F:actin binding"/>
    <property type="evidence" value="ECO:0007669"/>
    <property type="project" value="UniProtKB-KW"/>
</dbReference>
<organism evidence="10 11">
    <name type="scientific">Cricetulus griseus</name>
    <name type="common">Chinese hamster</name>
    <name type="synonym">Cricetulus barabensis griseus</name>
    <dbReference type="NCBI Taxonomy" id="10029"/>
    <lineage>
        <taxon>Eukaryota</taxon>
        <taxon>Metazoa</taxon>
        <taxon>Chordata</taxon>
        <taxon>Craniata</taxon>
        <taxon>Vertebrata</taxon>
        <taxon>Euteleostomi</taxon>
        <taxon>Mammalia</taxon>
        <taxon>Eutheria</taxon>
        <taxon>Euarchontoglires</taxon>
        <taxon>Glires</taxon>
        <taxon>Rodentia</taxon>
        <taxon>Myomorpha</taxon>
        <taxon>Muroidea</taxon>
        <taxon>Cricetidae</taxon>
        <taxon>Cricetinae</taxon>
        <taxon>Cricetulus</taxon>
    </lineage>
</organism>
<dbReference type="GO" id="GO:0005856">
    <property type="term" value="C:cytoskeleton"/>
    <property type="evidence" value="ECO:0007669"/>
    <property type="project" value="UniProtKB-SubCell"/>
</dbReference>
<dbReference type="Gene3D" id="1.20.5.170">
    <property type="match status" value="1"/>
</dbReference>
<keyword evidence="7" id="KW-0206">Cytoskeleton</keyword>
<evidence type="ECO:0000256" key="4">
    <source>
        <dbReference type="ARBA" id="ARBA00023054"/>
    </source>
</evidence>
<dbReference type="InterPro" id="IPR014751">
    <property type="entry name" value="XRCC4-like_C"/>
</dbReference>
<evidence type="ECO:0000256" key="6">
    <source>
        <dbReference type="ARBA" id="ARBA00023203"/>
    </source>
</evidence>
<keyword evidence="4 9" id="KW-0175">Coiled coil</keyword>
<evidence type="ECO:0000256" key="5">
    <source>
        <dbReference type="ARBA" id="ARBA00023179"/>
    </source>
</evidence>
<evidence type="ECO:0000313" key="10">
    <source>
        <dbReference type="EMBL" id="ERE76734.1"/>
    </source>
</evidence>
<sequence>MAGSSSLEAVRRKIRSLQEQADAAEERAGSLQRELDQERKLRETVECFGFNTHVHTDTVRGMKVIESRAQKDEEKMEIQEIQLKEAKHIAEDADRKYEEVARKLVIIESDLERAEERAELSEGQVRQLEEQLRIMDQTLKALMAAEDKYSQKEDKYEEEIKVLSDKLKEAETRAEFAERSVTKLEKSIDDLEEKVAHAKEENLSMHQMLDQTLLELNNIQVALEAVLELALVDQAGLKLTEIHLPLPPKIFYHINRYGKRTGEQGAVTSYAST</sequence>
<evidence type="ECO:0000256" key="9">
    <source>
        <dbReference type="SAM" id="Coils"/>
    </source>
</evidence>
<dbReference type="SUPFAM" id="SSF57997">
    <property type="entry name" value="Tropomyosin"/>
    <property type="match status" value="1"/>
</dbReference>
<dbReference type="FunFam" id="1.20.5.370:FF:000004">
    <property type="entry name" value="tropomyosin alpha-1 chain isoform X1"/>
    <property type="match status" value="1"/>
</dbReference>
<dbReference type="Pfam" id="PF00261">
    <property type="entry name" value="Tropomyosin"/>
    <property type="match status" value="1"/>
</dbReference>
<evidence type="ECO:0000256" key="1">
    <source>
        <dbReference type="ARBA" id="ARBA00004245"/>
    </source>
</evidence>
<evidence type="ECO:0000256" key="2">
    <source>
        <dbReference type="ARBA" id="ARBA00009036"/>
    </source>
</evidence>
<dbReference type="EMBL" id="KE674031">
    <property type="protein sequence ID" value="ERE76734.1"/>
    <property type="molecule type" value="Genomic_DNA"/>
</dbReference>
<evidence type="ECO:0000256" key="8">
    <source>
        <dbReference type="RuleBase" id="RU004515"/>
    </source>
</evidence>